<sequence>MTFGEINYGFNANILTASSLADNEEKVVIIGKNKMDINPVQQGFADIDMNNNVNIQDLIKVIHYVSGRSDEL</sequence>
<evidence type="ECO:0000313" key="4">
    <source>
        <dbReference type="Proteomes" id="UP000285209"/>
    </source>
</evidence>
<reference evidence="1 3" key="1">
    <citation type="submission" date="2014-09" db="EMBL/GenBank/DDBJ databases">
        <title>Butyrate-producing bacteria isolated from human gut.</title>
        <authorList>
            <person name="Zhang Q."/>
            <person name="Zhao L."/>
        </authorList>
    </citation>
    <scope>NUCLEOTIDE SEQUENCE [LARGE SCALE GENOMIC DNA]</scope>
    <source>
        <strain evidence="1 3">R22</strain>
    </source>
</reference>
<comment type="caution">
    <text evidence="1">The sequence shown here is derived from an EMBL/GenBank/DDBJ whole genome shotgun (WGS) entry which is preliminary data.</text>
</comment>
<reference evidence="2 4" key="2">
    <citation type="submission" date="2018-08" db="EMBL/GenBank/DDBJ databases">
        <title>A genome reference for cultivated species of the human gut microbiota.</title>
        <authorList>
            <person name="Zou Y."/>
            <person name="Xue W."/>
            <person name="Luo G."/>
        </authorList>
    </citation>
    <scope>NUCLEOTIDE SEQUENCE [LARGE SCALE GENOMIC DNA]</scope>
    <source>
        <strain evidence="2 4">AM54-25XD</strain>
    </source>
</reference>
<protein>
    <recommendedName>
        <fullName evidence="5">Dockerin domain-containing protein</fullName>
    </recommendedName>
</protein>
<evidence type="ECO:0000313" key="2">
    <source>
        <dbReference type="EMBL" id="RGZ16698.1"/>
    </source>
</evidence>
<dbReference type="PROSITE" id="PS00018">
    <property type="entry name" value="EF_HAND_1"/>
    <property type="match status" value="1"/>
</dbReference>
<evidence type="ECO:0000313" key="1">
    <source>
        <dbReference type="EMBL" id="PWE82716.1"/>
    </source>
</evidence>
<dbReference type="Proteomes" id="UP000245905">
    <property type="component" value="Unassembled WGS sequence"/>
</dbReference>
<dbReference type="RefSeq" id="WP_109258623.1">
    <property type="nucleotide sequence ID" value="NZ_JRFS01000036.1"/>
</dbReference>
<dbReference type="InterPro" id="IPR018247">
    <property type="entry name" value="EF_Hand_1_Ca_BS"/>
</dbReference>
<proteinExistence type="predicted"/>
<accession>A0A2U2EDZ0</accession>
<evidence type="ECO:0008006" key="5">
    <source>
        <dbReference type="Google" id="ProtNLM"/>
    </source>
</evidence>
<gene>
    <name evidence="2" type="ORF">DXA03_11735</name>
    <name evidence="1" type="ORF">LD38_14185</name>
</gene>
<name>A0A2U2EDZ0_9FIRM</name>
<dbReference type="EMBL" id="QSDV01000025">
    <property type="protein sequence ID" value="RGZ16698.1"/>
    <property type="molecule type" value="Genomic_DNA"/>
</dbReference>
<organism evidence="1 3">
    <name type="scientific">Agathobacter rectalis</name>
    <dbReference type="NCBI Taxonomy" id="39491"/>
    <lineage>
        <taxon>Bacteria</taxon>
        <taxon>Bacillati</taxon>
        <taxon>Bacillota</taxon>
        <taxon>Clostridia</taxon>
        <taxon>Lachnospirales</taxon>
        <taxon>Lachnospiraceae</taxon>
        <taxon>Agathobacter</taxon>
    </lineage>
</organism>
<dbReference type="EMBL" id="JRFS01000036">
    <property type="protein sequence ID" value="PWE82716.1"/>
    <property type="molecule type" value="Genomic_DNA"/>
</dbReference>
<evidence type="ECO:0000313" key="3">
    <source>
        <dbReference type="Proteomes" id="UP000245905"/>
    </source>
</evidence>
<dbReference type="AlphaFoldDB" id="A0A2U2EDZ0"/>
<dbReference type="Proteomes" id="UP000285209">
    <property type="component" value="Unassembled WGS sequence"/>
</dbReference>